<feature type="domain" description="Transposase IS204/IS1001/IS1096/IS1165 helix-turn-helix" evidence="2">
    <location>
        <begin position="94"/>
        <end position="143"/>
    </location>
</feature>
<dbReference type="InterPro" id="IPR029261">
    <property type="entry name" value="Transposase_Znf"/>
</dbReference>
<feature type="domain" description="Transposase IS204/IS1001/IS1096/IS1165 DDE" evidence="1">
    <location>
        <begin position="159"/>
        <end position="418"/>
    </location>
</feature>
<evidence type="ECO:0000259" key="2">
    <source>
        <dbReference type="Pfam" id="PF13542"/>
    </source>
</evidence>
<evidence type="ECO:0000313" key="5">
    <source>
        <dbReference type="Proteomes" id="UP000218620"/>
    </source>
</evidence>
<name>A0A2A3YQ64_BREAU</name>
<protein>
    <submittedName>
        <fullName evidence="4">ISL3 family transposase</fullName>
    </submittedName>
</protein>
<dbReference type="PANTHER" id="PTHR33498:SF1">
    <property type="entry name" value="TRANSPOSASE FOR INSERTION SEQUENCE ELEMENT IS1557"/>
    <property type="match status" value="1"/>
</dbReference>
<reference evidence="4 5" key="1">
    <citation type="journal article" date="2017" name="Elife">
        <title>Extensive horizontal gene transfer in cheese-associated bacteria.</title>
        <authorList>
            <person name="Bonham K.S."/>
            <person name="Wolfe B.E."/>
            <person name="Dutton R.J."/>
        </authorList>
    </citation>
    <scope>NUCLEOTIDE SEQUENCE [LARGE SCALE GENOMIC DNA]</scope>
    <source>
        <strain evidence="4 5">962_8</strain>
    </source>
</reference>
<accession>A0A2A3YQ64</accession>
<dbReference type="InterPro" id="IPR047951">
    <property type="entry name" value="Transpos_ISL3"/>
</dbReference>
<dbReference type="RefSeq" id="WP_096179112.1">
    <property type="nucleotide sequence ID" value="NZ_CP025332.1"/>
</dbReference>
<dbReference type="PANTHER" id="PTHR33498">
    <property type="entry name" value="TRANSPOSASE FOR INSERTION SEQUENCE ELEMENT IS1557"/>
    <property type="match status" value="1"/>
</dbReference>
<dbReference type="EMBL" id="NRGQ01000038">
    <property type="protein sequence ID" value="PCC41389.1"/>
    <property type="molecule type" value="Genomic_DNA"/>
</dbReference>
<dbReference type="NCBIfam" id="NF033550">
    <property type="entry name" value="transpos_ISL3"/>
    <property type="match status" value="1"/>
</dbReference>
<evidence type="ECO:0000313" key="4">
    <source>
        <dbReference type="EMBL" id="PCC41389.1"/>
    </source>
</evidence>
<dbReference type="Proteomes" id="UP000218620">
    <property type="component" value="Unassembled WGS sequence"/>
</dbReference>
<dbReference type="Pfam" id="PF14690">
    <property type="entry name" value="Zn_ribbon_ISL3"/>
    <property type="match status" value="1"/>
</dbReference>
<dbReference type="Pfam" id="PF13542">
    <property type="entry name" value="HTH_Tnp_ISL3"/>
    <property type="match status" value="1"/>
</dbReference>
<evidence type="ECO:0000259" key="1">
    <source>
        <dbReference type="Pfam" id="PF01610"/>
    </source>
</evidence>
<dbReference type="InterPro" id="IPR002560">
    <property type="entry name" value="Transposase_DDE"/>
</dbReference>
<dbReference type="InterPro" id="IPR032877">
    <property type="entry name" value="Transposase_HTH"/>
</dbReference>
<sequence length="435" mass="48859">MHNTTLWRNLLGVEKTTIIDDVTFDEDTETVIADVRLNARTRPRCGKCHKPAPLYDGGDGPRRWRSLDLGTIPVYLDAQAPRVQCREHAVTVAKVPWARHDSGHTHTFDQQVAWLATACSKSAVVELMRIAWRTVGAIISRVWDDTAGRVDLFADLERIGIDEVSYKKGHKYLTVVVDHGTGRLVWAKSGKTKATLRSFFDQLEASQGGRCAQITHVSADGADWIQDVVAEKCPDVIVCADPFHVVKWATDALDEVRRGAWNEARARAGKEPVRGPGRPAVDAPETGKERAKKIKNSRYALWKNPEDLTEKQTTKLAWLAQTDPRLHRAYLLKEGLRTVFQMEYAEAKIGLERWLAWAARSRIHVMVELGRKIRRHQVRILAAIEHGLSNGRIESVNTKIRLLTRVAFGFRSPEALIALAMLNLGGHKPVLPGRR</sequence>
<evidence type="ECO:0000259" key="3">
    <source>
        <dbReference type="Pfam" id="PF14690"/>
    </source>
</evidence>
<organism evidence="4 5">
    <name type="scientific">Brevibacterium aurantiacum</name>
    <dbReference type="NCBI Taxonomy" id="273384"/>
    <lineage>
        <taxon>Bacteria</taxon>
        <taxon>Bacillati</taxon>
        <taxon>Actinomycetota</taxon>
        <taxon>Actinomycetes</taxon>
        <taxon>Micrococcales</taxon>
        <taxon>Brevibacteriaceae</taxon>
        <taxon>Brevibacterium</taxon>
    </lineage>
</organism>
<dbReference type="AlphaFoldDB" id="A0A2A3YQ64"/>
<proteinExistence type="predicted"/>
<gene>
    <name evidence="4" type="ORF">CIK65_17980</name>
</gene>
<comment type="caution">
    <text evidence="4">The sequence shown here is derived from an EMBL/GenBank/DDBJ whole genome shotgun (WGS) entry which is preliminary data.</text>
</comment>
<dbReference type="Pfam" id="PF01610">
    <property type="entry name" value="DDE_Tnp_ISL3"/>
    <property type="match status" value="1"/>
</dbReference>
<feature type="domain" description="Transposase IS204/IS1001/IS1096/IS1165 zinc-finger" evidence="3">
    <location>
        <begin position="42"/>
        <end position="88"/>
    </location>
</feature>